<evidence type="ECO:0000256" key="7">
    <source>
        <dbReference type="ARBA" id="ARBA00022705"/>
    </source>
</evidence>
<evidence type="ECO:0000256" key="6">
    <source>
        <dbReference type="ARBA" id="ARBA00022695"/>
    </source>
</evidence>
<evidence type="ECO:0000256" key="9">
    <source>
        <dbReference type="ARBA" id="ARBA00023163"/>
    </source>
</evidence>
<dbReference type="InParanoid" id="S7XV03"/>
<comment type="caution">
    <text evidence="10">The sequence shown here is derived from an EMBL/GenBank/DDBJ whole genome shotgun (WGS) entry which is preliminary data.</text>
</comment>
<dbReference type="OrthoDB" id="19606at2759"/>
<keyword evidence="6" id="KW-0548">Nucleotidyltransferase</keyword>
<evidence type="ECO:0000313" key="10">
    <source>
        <dbReference type="EMBL" id="EPR79698.1"/>
    </source>
</evidence>
<keyword evidence="3" id="KW-0240">DNA-directed RNA polymerase</keyword>
<dbReference type="FunCoup" id="S7XV03">
    <property type="interactions" value="40"/>
</dbReference>
<evidence type="ECO:0000256" key="4">
    <source>
        <dbReference type="ARBA" id="ARBA00022515"/>
    </source>
</evidence>
<evidence type="ECO:0000256" key="8">
    <source>
        <dbReference type="ARBA" id="ARBA00022723"/>
    </source>
</evidence>
<protein>
    <recommendedName>
        <fullName evidence="2">DNA primase small subunit</fullName>
    </recommendedName>
</protein>
<comment type="similarity">
    <text evidence="1">Belongs to the eukaryotic-type primase small subunit family.</text>
</comment>
<evidence type="ECO:0000313" key="11">
    <source>
        <dbReference type="Proteomes" id="UP000014978"/>
    </source>
</evidence>
<dbReference type="InterPro" id="IPR014052">
    <property type="entry name" value="DNA_primase_ssu_euk/arc"/>
</dbReference>
<evidence type="ECO:0000256" key="3">
    <source>
        <dbReference type="ARBA" id="ARBA00022478"/>
    </source>
</evidence>
<dbReference type="VEuPathDB" id="MicrosporidiaDB:SLOPH_292"/>
<evidence type="ECO:0000256" key="5">
    <source>
        <dbReference type="ARBA" id="ARBA00022679"/>
    </source>
</evidence>
<keyword evidence="11" id="KW-1185">Reference proteome</keyword>
<dbReference type="AlphaFoldDB" id="S7XV03"/>
<dbReference type="InterPro" id="IPR002755">
    <property type="entry name" value="DNA_primase_S"/>
</dbReference>
<dbReference type="OMA" id="GRGVHCW"/>
<dbReference type="EMBL" id="ATCN01000149">
    <property type="protein sequence ID" value="EPR79698.1"/>
    <property type="molecule type" value="Genomic_DNA"/>
</dbReference>
<evidence type="ECO:0000256" key="1">
    <source>
        <dbReference type="ARBA" id="ARBA00009762"/>
    </source>
</evidence>
<dbReference type="STRING" id="1358809.S7XV03"/>
<dbReference type="Gene3D" id="3.90.920.10">
    <property type="entry name" value="DNA primase, PRIM domain"/>
    <property type="match status" value="1"/>
</dbReference>
<keyword evidence="9" id="KW-0804">Transcription</keyword>
<dbReference type="PANTHER" id="PTHR10536">
    <property type="entry name" value="DNA PRIMASE SMALL SUBUNIT"/>
    <property type="match status" value="1"/>
</dbReference>
<dbReference type="GO" id="GO:0005658">
    <property type="term" value="C:alpha DNA polymerase:primase complex"/>
    <property type="evidence" value="ECO:0007669"/>
    <property type="project" value="UniProtKB-ARBA"/>
</dbReference>
<evidence type="ECO:0000256" key="2">
    <source>
        <dbReference type="ARBA" id="ARBA00021278"/>
    </source>
</evidence>
<dbReference type="Pfam" id="PF01896">
    <property type="entry name" value="DNA_primase_S"/>
    <property type="match status" value="1"/>
</dbReference>
<accession>S7XV03</accession>
<dbReference type="Proteomes" id="UP000014978">
    <property type="component" value="Unassembled WGS sequence"/>
</dbReference>
<dbReference type="CDD" id="cd04860">
    <property type="entry name" value="AE_Prim_S"/>
    <property type="match status" value="1"/>
</dbReference>
<keyword evidence="7" id="KW-0235">DNA replication</keyword>
<dbReference type="GO" id="GO:0003899">
    <property type="term" value="F:DNA-directed RNA polymerase activity"/>
    <property type="evidence" value="ECO:0007669"/>
    <property type="project" value="InterPro"/>
</dbReference>
<reference evidence="11" key="1">
    <citation type="journal article" date="2013" name="PLoS Genet.">
        <title>The genome of Spraguea lophii and the basis of host-microsporidian interactions.</title>
        <authorList>
            <person name="Campbell S.E."/>
            <person name="Williams T.A."/>
            <person name="Yousuf A."/>
            <person name="Soanes D.M."/>
            <person name="Paszkiewicz K.H."/>
            <person name="Williams B.A.P."/>
        </authorList>
    </citation>
    <scope>NUCLEOTIDE SEQUENCE [LARGE SCALE GENOMIC DNA]</scope>
    <source>
        <strain evidence="11">42_110</strain>
    </source>
</reference>
<dbReference type="GO" id="GO:0046872">
    <property type="term" value="F:metal ion binding"/>
    <property type="evidence" value="ECO:0007669"/>
    <property type="project" value="UniProtKB-KW"/>
</dbReference>
<proteinExistence type="inferred from homology"/>
<organism evidence="10 11">
    <name type="scientific">Spraguea lophii (strain 42_110)</name>
    <name type="common">Microsporidian parasite</name>
    <dbReference type="NCBI Taxonomy" id="1358809"/>
    <lineage>
        <taxon>Eukaryota</taxon>
        <taxon>Fungi</taxon>
        <taxon>Fungi incertae sedis</taxon>
        <taxon>Microsporidia</taxon>
        <taxon>Spragueidae</taxon>
        <taxon>Spraguea</taxon>
    </lineage>
</organism>
<dbReference type="SUPFAM" id="SSF56747">
    <property type="entry name" value="Prim-pol domain"/>
    <property type="match status" value="1"/>
</dbReference>
<sequence>MENNDFSYLPFYYSQIYPFNKIYKWLNTNENREFSFTLQNNIYCRYLSFKDTDSFKEKVIKENPIKIDIGAEYYTIPHKNITNPKKKELTFDVDLTDYERTCCTDKLMCNECFIFVKIAINLLEYSLKEEFGFKDIKFIFSGGRGVHCWVSDKTALYLDDIERRSILNFLKPKDKPLEYQRIIENLVYDYHDKDFNNYFIKLDAEITSSKKHLLKSPFCVHPRSKKICVPLQNYKDLMLEDIPDIHEIYKDNTAIIPFLNNF</sequence>
<dbReference type="GO" id="GO:0006269">
    <property type="term" value="P:DNA replication, synthesis of primer"/>
    <property type="evidence" value="ECO:0007669"/>
    <property type="project" value="UniProtKB-KW"/>
</dbReference>
<dbReference type="HOGENOM" id="CLU_028288_3_2_1"/>
<keyword evidence="4" id="KW-0639">Primosome</keyword>
<gene>
    <name evidence="10" type="ORF">SLOPH_292</name>
</gene>
<keyword evidence="8" id="KW-0479">Metal-binding</keyword>
<keyword evidence="5" id="KW-0808">Transferase</keyword>
<name>S7XV03_SPRLO</name>